<keyword evidence="8" id="KW-0411">Iron-sulfur</keyword>
<comment type="similarity">
    <text evidence="1">Belongs to the uracil-DNA glycosylase (UDG) superfamily. Type 4 (UDGa) family.</text>
</comment>
<evidence type="ECO:0000256" key="3">
    <source>
        <dbReference type="ARBA" id="ARBA00022485"/>
    </source>
</evidence>
<dbReference type="EMBL" id="BMZA01000017">
    <property type="protein sequence ID" value="GGZ13959.1"/>
    <property type="molecule type" value="Genomic_DNA"/>
</dbReference>
<evidence type="ECO:0000256" key="7">
    <source>
        <dbReference type="ARBA" id="ARBA00023004"/>
    </source>
</evidence>
<dbReference type="SUPFAM" id="SSF52141">
    <property type="entry name" value="Uracil-DNA glycosylase-like"/>
    <property type="match status" value="1"/>
</dbReference>
<dbReference type="Gene3D" id="3.40.470.10">
    <property type="entry name" value="Uracil-DNA glycosylase-like domain"/>
    <property type="match status" value="1"/>
</dbReference>
<evidence type="ECO:0000313" key="11">
    <source>
        <dbReference type="EMBL" id="GGZ13959.1"/>
    </source>
</evidence>
<dbReference type="AlphaFoldDB" id="A0A918UJ16"/>
<dbReference type="InterPro" id="IPR023875">
    <property type="entry name" value="DNA_repair_put"/>
</dbReference>
<reference evidence="11" key="2">
    <citation type="submission" date="2020-09" db="EMBL/GenBank/DDBJ databases">
        <authorList>
            <person name="Sun Q."/>
            <person name="Kim S."/>
        </authorList>
    </citation>
    <scope>NUCLEOTIDE SEQUENCE</scope>
    <source>
        <strain evidence="11">KCTC 32255</strain>
    </source>
</reference>
<feature type="domain" description="Uracil-DNA glycosylase-like" evidence="10">
    <location>
        <begin position="297"/>
        <end position="456"/>
    </location>
</feature>
<dbReference type="GO" id="GO:0051539">
    <property type="term" value="F:4 iron, 4 sulfur cluster binding"/>
    <property type="evidence" value="ECO:0007669"/>
    <property type="project" value="UniProtKB-KW"/>
</dbReference>
<keyword evidence="6" id="KW-0378">Hydrolase</keyword>
<dbReference type="GO" id="GO:0006281">
    <property type="term" value="P:DNA repair"/>
    <property type="evidence" value="ECO:0007669"/>
    <property type="project" value="UniProtKB-KW"/>
</dbReference>
<dbReference type="InterPro" id="IPR025404">
    <property type="entry name" value="DUF4130"/>
</dbReference>
<evidence type="ECO:0000259" key="10">
    <source>
        <dbReference type="SMART" id="SM00986"/>
    </source>
</evidence>
<dbReference type="InterPro" id="IPR051536">
    <property type="entry name" value="UDG_Type-4/5"/>
</dbReference>
<keyword evidence="5" id="KW-0227">DNA damage</keyword>
<dbReference type="SMART" id="SM00986">
    <property type="entry name" value="UDG"/>
    <property type="match status" value="1"/>
</dbReference>
<dbReference type="InterPro" id="IPR005122">
    <property type="entry name" value="Uracil-DNA_glycosylase-like"/>
</dbReference>
<name>A0A918UJ16_9SPHN</name>
<evidence type="ECO:0000256" key="5">
    <source>
        <dbReference type="ARBA" id="ARBA00022763"/>
    </source>
</evidence>
<accession>A0A918UJ16</accession>
<dbReference type="PANTHER" id="PTHR33693:SF9">
    <property type="entry name" value="TYPE-4 URACIL-DNA GLYCOSYLASE"/>
    <property type="match status" value="1"/>
</dbReference>
<dbReference type="NCBIfam" id="TIGR03914">
    <property type="entry name" value="UDG_fam_dom"/>
    <property type="match status" value="1"/>
</dbReference>
<reference evidence="11" key="1">
    <citation type="journal article" date="2014" name="Int. J. Syst. Evol. Microbiol.">
        <title>Complete genome sequence of Corynebacterium casei LMG S-19264T (=DSM 44701T), isolated from a smear-ripened cheese.</title>
        <authorList>
            <consortium name="US DOE Joint Genome Institute (JGI-PGF)"/>
            <person name="Walter F."/>
            <person name="Albersmeier A."/>
            <person name="Kalinowski J."/>
            <person name="Ruckert C."/>
        </authorList>
    </citation>
    <scope>NUCLEOTIDE SEQUENCE</scope>
    <source>
        <strain evidence="11">KCTC 32255</strain>
    </source>
</reference>
<protein>
    <recommendedName>
        <fullName evidence="2">Type-4 uracil-DNA glycosylase</fullName>
    </recommendedName>
</protein>
<evidence type="ECO:0000313" key="12">
    <source>
        <dbReference type="Proteomes" id="UP000648075"/>
    </source>
</evidence>
<gene>
    <name evidence="11" type="ORF">GCM10011614_31250</name>
</gene>
<evidence type="ECO:0000256" key="4">
    <source>
        <dbReference type="ARBA" id="ARBA00022723"/>
    </source>
</evidence>
<organism evidence="11 12">
    <name type="scientific">Novosphingobium colocasiae</name>
    <dbReference type="NCBI Taxonomy" id="1256513"/>
    <lineage>
        <taxon>Bacteria</taxon>
        <taxon>Pseudomonadati</taxon>
        <taxon>Pseudomonadota</taxon>
        <taxon>Alphaproteobacteria</taxon>
        <taxon>Sphingomonadales</taxon>
        <taxon>Sphingomonadaceae</taxon>
        <taxon>Novosphingobium</taxon>
    </lineage>
</organism>
<keyword evidence="7" id="KW-0408">Iron</keyword>
<dbReference type="GO" id="GO:0097506">
    <property type="term" value="F:deaminated base DNA N-glycosylase activity"/>
    <property type="evidence" value="ECO:0007669"/>
    <property type="project" value="UniProtKB-ARBA"/>
</dbReference>
<evidence type="ECO:0000256" key="1">
    <source>
        <dbReference type="ARBA" id="ARBA00006521"/>
    </source>
</evidence>
<dbReference type="PANTHER" id="PTHR33693">
    <property type="entry name" value="TYPE-5 URACIL-DNA GLYCOSYLASE"/>
    <property type="match status" value="1"/>
</dbReference>
<dbReference type="CDD" id="cd10030">
    <property type="entry name" value="UDG-F4_TTUDGA_SPO1dp_like"/>
    <property type="match status" value="1"/>
</dbReference>
<evidence type="ECO:0000256" key="8">
    <source>
        <dbReference type="ARBA" id="ARBA00023014"/>
    </source>
</evidence>
<dbReference type="NCBIfam" id="TIGR03915">
    <property type="entry name" value="SAM_7_link_chp"/>
    <property type="match status" value="1"/>
</dbReference>
<keyword evidence="4" id="KW-0479">Metal-binding</keyword>
<dbReference type="SMART" id="SM00987">
    <property type="entry name" value="UreE_C"/>
    <property type="match status" value="1"/>
</dbReference>
<keyword evidence="12" id="KW-1185">Reference proteome</keyword>
<evidence type="ECO:0000256" key="6">
    <source>
        <dbReference type="ARBA" id="ARBA00022801"/>
    </source>
</evidence>
<dbReference type="Proteomes" id="UP000648075">
    <property type="component" value="Unassembled WGS sequence"/>
</dbReference>
<keyword evidence="3" id="KW-0004">4Fe-4S</keyword>
<sequence>MIAARLAEPDDFESWRTLARAHIIAGMRPQDIAWSDGDAACADMFATAQAPDLPETQGGTVRASRAFLDLARSALLHRDPARLDLLYRLLWRLQQRPRLIEDAADSDVRNLQRLAAQVRRDIHKMRAFVRFRSLEHEDGGERFVAWFEPDHRIERANARFFVDRFGSQRWSILTPRLSLHWDGAALSEGPPASRDALPQDDAAEELWLGYYRSIFNPARLKVGAMLKEMPRRFWKNLPEARQIPDLIAGAQAREVAMIAGSAPLPEAGPPDSLNAVAAAIATCRRCAIGCNGTQGVAGEGPADARTMMIGEQPGDTEEREARPFVGPAGQLLDSHLAAIGFDRSRAFVTNAVKHFKFKPTGKRRLHQNPTAGEIDHCRWWLDSERALVRPRAILALGASAGRGVLGRTPAIGRERGRAHVLDDGTALWLTAHPSYLLRLDGEARAREEERFRADLQGFVELCG</sequence>
<dbReference type="RefSeq" id="WP_189622229.1">
    <property type="nucleotide sequence ID" value="NZ_BMZA01000017.1"/>
</dbReference>
<dbReference type="InterPro" id="IPR005273">
    <property type="entry name" value="Ura-DNA_glyco_family4"/>
</dbReference>
<dbReference type="Pfam" id="PF13566">
    <property type="entry name" value="DUF4130"/>
    <property type="match status" value="1"/>
</dbReference>
<dbReference type="Pfam" id="PF03167">
    <property type="entry name" value="UDG"/>
    <property type="match status" value="1"/>
</dbReference>
<keyword evidence="9" id="KW-0234">DNA repair</keyword>
<dbReference type="InterPro" id="IPR036895">
    <property type="entry name" value="Uracil-DNA_glycosylase-like_sf"/>
</dbReference>
<dbReference type="GO" id="GO:0046872">
    <property type="term" value="F:metal ion binding"/>
    <property type="evidence" value="ECO:0007669"/>
    <property type="project" value="UniProtKB-KW"/>
</dbReference>
<proteinExistence type="inferred from homology"/>
<comment type="caution">
    <text evidence="11">The sequence shown here is derived from an EMBL/GenBank/DDBJ whole genome shotgun (WGS) entry which is preliminary data.</text>
</comment>
<evidence type="ECO:0000256" key="2">
    <source>
        <dbReference type="ARBA" id="ARBA00019403"/>
    </source>
</evidence>
<evidence type="ECO:0000256" key="9">
    <source>
        <dbReference type="ARBA" id="ARBA00023204"/>
    </source>
</evidence>